<evidence type="ECO:0000313" key="1">
    <source>
        <dbReference type="EMBL" id="KAJ2975911.1"/>
    </source>
</evidence>
<protein>
    <submittedName>
        <fullName evidence="1">Uncharacterized protein</fullName>
    </submittedName>
</protein>
<name>A0ACC1NBP8_9APHY</name>
<reference evidence="1" key="1">
    <citation type="submission" date="2022-08" db="EMBL/GenBank/DDBJ databases">
        <title>Genome Sequence of Pycnoporus sanguineus.</title>
        <authorList>
            <person name="Buettner E."/>
        </authorList>
    </citation>
    <scope>NUCLEOTIDE SEQUENCE</scope>
    <source>
        <strain evidence="1">CG-C14</strain>
    </source>
</reference>
<keyword evidence="2" id="KW-1185">Reference proteome</keyword>
<accession>A0ACC1NBP8</accession>
<organism evidence="1 2">
    <name type="scientific">Trametes sanguinea</name>
    <dbReference type="NCBI Taxonomy" id="158606"/>
    <lineage>
        <taxon>Eukaryota</taxon>
        <taxon>Fungi</taxon>
        <taxon>Dikarya</taxon>
        <taxon>Basidiomycota</taxon>
        <taxon>Agaricomycotina</taxon>
        <taxon>Agaricomycetes</taxon>
        <taxon>Polyporales</taxon>
        <taxon>Polyporaceae</taxon>
        <taxon>Trametes</taxon>
    </lineage>
</organism>
<evidence type="ECO:0000313" key="2">
    <source>
        <dbReference type="Proteomes" id="UP001144978"/>
    </source>
</evidence>
<gene>
    <name evidence="1" type="ORF">NUW54_g11655</name>
</gene>
<proteinExistence type="predicted"/>
<dbReference type="Proteomes" id="UP001144978">
    <property type="component" value="Unassembled WGS sequence"/>
</dbReference>
<sequence length="472" mass="52913">MSSARVVEAAWQEPYQSTGNMLESVLEEYMCKENADRFARYASIVQSSGTDKSRMVDELAKKIFCIPITIGSNTGYPPADTAVVSYLMGSVSNSLSKRVQLFFDALFEIALERAKVIASELKSEGNDTSDLAGRFRQLMSEGMRYGKHGQYRQKFYESVCQRATEPQGAIPRKLGRPRFRRQNRWCPSAAYRHRAPVSRGASGKGEVRHNRSQCSPCISYLRKRFDTALYGVQRRAHLLQPLHKVESVDVVNQQYLLLAISRGAAIICADQNAEIDFVIPILLGTALKKENVTAILVQAKNSRHYGARIHYPLFKLMDPYTCGLFNDDVKEPLPILRMVFALASPEAAVASPAIREQQSPRRDKTAEYTAYDIWCAGASHKTFDVIQEDEDGAFAELLKAIGNAREDPRGGYWYLSDFEQTAMRHMQPAALAERESFELFADVEGIGEYALAEYAEEDVDDDAEYAEGSVAE</sequence>
<comment type="caution">
    <text evidence="1">The sequence shown here is derived from an EMBL/GenBank/DDBJ whole genome shotgun (WGS) entry which is preliminary data.</text>
</comment>
<dbReference type="EMBL" id="JANSHE010004634">
    <property type="protein sequence ID" value="KAJ2975911.1"/>
    <property type="molecule type" value="Genomic_DNA"/>
</dbReference>